<dbReference type="CDD" id="cd01700">
    <property type="entry name" value="PolY_Pol_V_umuC"/>
    <property type="match status" value="1"/>
</dbReference>
<dbReference type="InterPro" id="IPR043502">
    <property type="entry name" value="DNA/RNA_pol_sf"/>
</dbReference>
<comment type="caution">
    <text evidence="7">The sequence shown here is derived from an EMBL/GenBank/DDBJ whole genome shotgun (WGS) entry which is preliminary data.</text>
</comment>
<keyword evidence="2" id="KW-0515">Mutator protein</keyword>
<sequence>MEYSCEPAGAFLLIDNKSFYATVECTERGLDPMTTPLVVMSEAANTGGGLVLASSPMAKKLFHISNVNRKRDLPNDERLIVVPPRMNLYIEKNLAVNNIFREFVADEDLLPYSIDESILDITHSWHLFGNNLLQVIREIQHTVKDRLHLVTTVGLGNNPLQAKIALDIYSKHNREFIGVISNQTVRQRIWIIPEITDVWGINKRTAKNLARLGIHNMYQLAHADPYMLKERLGIIGTQLYATAWGIDRTNLQETILHRDKSLGNSQVLPKDYSSKEEIEVVIREIGAQVASRLRAHSKQAGGIYLSVGYSLGIFDEQGKTGFAHSMKLPCSTAETNTINTQLIYLFEKYWDGISPIRHVGVSCTRLSNRFGEQLNVFDSPKKNVIRVEDTIDEIRRRFGKTAIVRANSLKKGGTYIARSNLVGGHSGGNSLE</sequence>
<organism evidence="7 8">
    <name type="scientific">Candidatus Limosilactobacillus merdavium</name>
    <dbReference type="NCBI Taxonomy" id="2838651"/>
    <lineage>
        <taxon>Bacteria</taxon>
        <taxon>Bacillati</taxon>
        <taxon>Bacillota</taxon>
        <taxon>Bacilli</taxon>
        <taxon>Lactobacillales</taxon>
        <taxon>Lactobacillaceae</taxon>
        <taxon>Limosilactobacillus</taxon>
    </lineage>
</organism>
<dbReference type="Pfam" id="PF00817">
    <property type="entry name" value="IMS"/>
    <property type="match status" value="1"/>
</dbReference>
<evidence type="ECO:0000313" key="7">
    <source>
        <dbReference type="EMBL" id="MBU3829997.1"/>
    </source>
</evidence>
<dbReference type="GO" id="GO:0009432">
    <property type="term" value="P:SOS response"/>
    <property type="evidence" value="ECO:0007669"/>
    <property type="project" value="TreeGrafter"/>
</dbReference>
<reference evidence="7" key="2">
    <citation type="submission" date="2021-04" db="EMBL/GenBank/DDBJ databases">
        <authorList>
            <person name="Gilroy R."/>
        </authorList>
    </citation>
    <scope>NUCLEOTIDE SEQUENCE</scope>
    <source>
        <strain evidence="7">876</strain>
    </source>
</reference>
<dbReference type="Gene3D" id="3.30.1490.100">
    <property type="entry name" value="DNA polymerase, Y-family, little finger domain"/>
    <property type="match status" value="1"/>
</dbReference>
<dbReference type="Proteomes" id="UP000824180">
    <property type="component" value="Unassembled WGS sequence"/>
</dbReference>
<dbReference type="InterPro" id="IPR017961">
    <property type="entry name" value="DNA_pol_Y-fam_little_finger"/>
</dbReference>
<comment type="similarity">
    <text evidence="1">Belongs to the DNA polymerase type-Y family.</text>
</comment>
<dbReference type="GO" id="GO:0006281">
    <property type="term" value="P:DNA repair"/>
    <property type="evidence" value="ECO:0007669"/>
    <property type="project" value="InterPro"/>
</dbReference>
<evidence type="ECO:0000256" key="3">
    <source>
        <dbReference type="ARBA" id="ARBA00022695"/>
    </source>
</evidence>
<keyword evidence="3" id="KW-0548">Nucleotidyltransferase</keyword>
<evidence type="ECO:0000256" key="1">
    <source>
        <dbReference type="ARBA" id="ARBA00010945"/>
    </source>
</evidence>
<dbReference type="GO" id="GO:0003684">
    <property type="term" value="F:damaged DNA binding"/>
    <property type="evidence" value="ECO:0007669"/>
    <property type="project" value="InterPro"/>
</dbReference>
<dbReference type="PROSITE" id="PS50173">
    <property type="entry name" value="UMUC"/>
    <property type="match status" value="1"/>
</dbReference>
<dbReference type="InterPro" id="IPR050116">
    <property type="entry name" value="DNA_polymerase-Y"/>
</dbReference>
<keyword evidence="5" id="KW-0808">Transferase</keyword>
<gene>
    <name evidence="7" type="ORF">H9843_03760</name>
</gene>
<dbReference type="GO" id="GO:0003887">
    <property type="term" value="F:DNA-directed DNA polymerase activity"/>
    <property type="evidence" value="ECO:0007669"/>
    <property type="project" value="UniProtKB-KW"/>
</dbReference>
<evidence type="ECO:0000256" key="2">
    <source>
        <dbReference type="ARBA" id="ARBA00022457"/>
    </source>
</evidence>
<dbReference type="Pfam" id="PF11799">
    <property type="entry name" value="IMS_C"/>
    <property type="match status" value="1"/>
</dbReference>
<evidence type="ECO:0000259" key="6">
    <source>
        <dbReference type="PROSITE" id="PS50173"/>
    </source>
</evidence>
<reference evidence="7" key="1">
    <citation type="journal article" date="2021" name="PeerJ">
        <title>Extensive microbial diversity within the chicken gut microbiome revealed by metagenomics and culture.</title>
        <authorList>
            <person name="Gilroy R."/>
            <person name="Ravi A."/>
            <person name="Getino M."/>
            <person name="Pursley I."/>
            <person name="Horton D.L."/>
            <person name="Alikhan N.F."/>
            <person name="Baker D."/>
            <person name="Gharbi K."/>
            <person name="Hall N."/>
            <person name="Watson M."/>
            <person name="Adriaenssens E.M."/>
            <person name="Foster-Nyarko E."/>
            <person name="Jarju S."/>
            <person name="Secka A."/>
            <person name="Antonio M."/>
            <person name="Oren A."/>
            <person name="Chaudhuri R.R."/>
            <person name="La Ragione R."/>
            <person name="Hildebrand F."/>
            <person name="Pallen M.J."/>
        </authorList>
    </citation>
    <scope>NUCLEOTIDE SEQUENCE</scope>
    <source>
        <strain evidence="7">876</strain>
    </source>
</reference>
<dbReference type="GO" id="GO:0006260">
    <property type="term" value="P:DNA replication"/>
    <property type="evidence" value="ECO:0007669"/>
    <property type="project" value="UniProtKB-KW"/>
</dbReference>
<dbReference type="Gene3D" id="1.10.150.20">
    <property type="entry name" value="5' to 3' exonuclease, C-terminal subdomain"/>
    <property type="match status" value="1"/>
</dbReference>
<dbReference type="InterPro" id="IPR001126">
    <property type="entry name" value="UmuC"/>
</dbReference>
<dbReference type="SUPFAM" id="SSF56672">
    <property type="entry name" value="DNA/RNA polymerases"/>
    <property type="match status" value="1"/>
</dbReference>
<dbReference type="EMBL" id="JAHLFK010000033">
    <property type="protein sequence ID" value="MBU3829997.1"/>
    <property type="molecule type" value="Genomic_DNA"/>
</dbReference>
<dbReference type="SUPFAM" id="SSF100879">
    <property type="entry name" value="Lesion bypass DNA polymerase (Y-family), little finger domain"/>
    <property type="match status" value="1"/>
</dbReference>
<dbReference type="Gene3D" id="3.30.70.270">
    <property type="match status" value="1"/>
</dbReference>
<accession>A0A9E2NV28</accession>
<keyword evidence="4" id="KW-0235">DNA replication</keyword>
<proteinExistence type="inferred from homology"/>
<keyword evidence="5" id="KW-0239">DNA-directed DNA polymerase</keyword>
<feature type="domain" description="UmuC" evidence="6">
    <location>
        <begin position="11"/>
        <end position="202"/>
    </location>
</feature>
<dbReference type="GO" id="GO:0042276">
    <property type="term" value="P:error-prone translesion synthesis"/>
    <property type="evidence" value="ECO:0007669"/>
    <property type="project" value="TreeGrafter"/>
</dbReference>
<dbReference type="Gene3D" id="3.40.1170.60">
    <property type="match status" value="1"/>
</dbReference>
<dbReference type="AlphaFoldDB" id="A0A9E2NV28"/>
<evidence type="ECO:0000256" key="5">
    <source>
        <dbReference type="ARBA" id="ARBA00022932"/>
    </source>
</evidence>
<dbReference type="PANTHER" id="PTHR11076:SF35">
    <property type="entry name" value="DNA REPAIR PROTEIN HOMOLOG YOBH"/>
    <property type="match status" value="1"/>
</dbReference>
<dbReference type="GO" id="GO:0005829">
    <property type="term" value="C:cytosol"/>
    <property type="evidence" value="ECO:0007669"/>
    <property type="project" value="TreeGrafter"/>
</dbReference>
<name>A0A9E2NV28_9LACO</name>
<dbReference type="InterPro" id="IPR036775">
    <property type="entry name" value="DNA_pol_Y-fam_lit_finger_sf"/>
</dbReference>
<dbReference type="PANTHER" id="PTHR11076">
    <property type="entry name" value="DNA REPAIR POLYMERASE UMUC / TRANSFERASE FAMILY MEMBER"/>
    <property type="match status" value="1"/>
</dbReference>
<evidence type="ECO:0000313" key="8">
    <source>
        <dbReference type="Proteomes" id="UP000824180"/>
    </source>
</evidence>
<protein>
    <submittedName>
        <fullName evidence="7">Y-family DNA polymerase</fullName>
    </submittedName>
</protein>
<evidence type="ECO:0000256" key="4">
    <source>
        <dbReference type="ARBA" id="ARBA00022705"/>
    </source>
</evidence>
<dbReference type="InterPro" id="IPR043128">
    <property type="entry name" value="Rev_trsase/Diguanyl_cyclase"/>
</dbReference>